<dbReference type="OrthoDB" id="5959816at2"/>
<reference evidence="1 2" key="1">
    <citation type="submission" date="2018-10" db="EMBL/GenBank/DDBJ databases">
        <title>Genomic Encyclopedia of Archaeal and Bacterial Type Strains, Phase II (KMG-II): from individual species to whole genera.</title>
        <authorList>
            <person name="Goeker M."/>
        </authorList>
    </citation>
    <scope>NUCLEOTIDE SEQUENCE [LARGE SCALE GENOMIC DNA]</scope>
    <source>
        <strain evidence="1 2">DSM 235</strain>
    </source>
</reference>
<dbReference type="GO" id="GO:0003677">
    <property type="term" value="F:DNA binding"/>
    <property type="evidence" value="ECO:0007669"/>
    <property type="project" value="InterPro"/>
</dbReference>
<dbReference type="Gene3D" id="1.10.260.40">
    <property type="entry name" value="lambda repressor-like DNA-binding domains"/>
    <property type="match status" value="1"/>
</dbReference>
<organism evidence="1 2">
    <name type="scientific">Thiocapsa rosea</name>
    <dbReference type="NCBI Taxonomy" id="69360"/>
    <lineage>
        <taxon>Bacteria</taxon>
        <taxon>Pseudomonadati</taxon>
        <taxon>Pseudomonadota</taxon>
        <taxon>Gammaproteobacteria</taxon>
        <taxon>Chromatiales</taxon>
        <taxon>Chromatiaceae</taxon>
        <taxon>Thiocapsa</taxon>
    </lineage>
</organism>
<dbReference type="RefSeq" id="WP_120796949.1">
    <property type="nucleotide sequence ID" value="NZ_RBXL01000001.1"/>
</dbReference>
<proteinExistence type="predicted"/>
<keyword evidence="2" id="KW-1185">Reference proteome</keyword>
<comment type="caution">
    <text evidence="1">The sequence shown here is derived from an EMBL/GenBank/DDBJ whole genome shotgun (WGS) entry which is preliminary data.</text>
</comment>
<dbReference type="Proteomes" id="UP000274556">
    <property type="component" value="Unassembled WGS sequence"/>
</dbReference>
<accession>A0A495V7M4</accession>
<evidence type="ECO:0008006" key="3">
    <source>
        <dbReference type="Google" id="ProtNLM"/>
    </source>
</evidence>
<evidence type="ECO:0000313" key="1">
    <source>
        <dbReference type="EMBL" id="RKT44515.1"/>
    </source>
</evidence>
<dbReference type="InterPro" id="IPR010982">
    <property type="entry name" value="Lambda_DNA-bd_dom_sf"/>
</dbReference>
<gene>
    <name evidence="1" type="ORF">BDD21_1900</name>
</gene>
<protein>
    <recommendedName>
        <fullName evidence="3">Bacteriophage CI repressor-like protein</fullName>
    </recommendedName>
</protein>
<name>A0A495V7M4_9GAMM</name>
<dbReference type="EMBL" id="RBXL01000001">
    <property type="protein sequence ID" value="RKT44515.1"/>
    <property type="molecule type" value="Genomic_DNA"/>
</dbReference>
<sequence>MDIEQILDRVAQAADAPTDSAIARAIGLTPGGVRNARRRKTIPYESICLFAEERGLSLDYLLLGKSGQPQTGIDMDIFDEVVTALASGRSSAQKLSGRAFATHAALLYNLIAKSPRGSDPAVRGSFIAFVLARKNVDAHNEAAHNIRKQLSTYEARREAVKKYPGDVLALQKDQQSLEELLSTTLRMARLYEQVGLARADELMTARDPQAATTPLDVALQALESAWGRPLHEFEREIIQIEWSEGIPSDDLSRLEALGG</sequence>
<evidence type="ECO:0000313" key="2">
    <source>
        <dbReference type="Proteomes" id="UP000274556"/>
    </source>
</evidence>
<dbReference type="AlphaFoldDB" id="A0A495V7M4"/>